<reference evidence="2" key="1">
    <citation type="submission" date="2022-01" db="EMBL/GenBank/DDBJ databases">
        <authorList>
            <person name="King R."/>
        </authorList>
    </citation>
    <scope>NUCLEOTIDE SEQUENCE</scope>
</reference>
<accession>A0A9P0CV32</accession>
<dbReference type="AlphaFoldDB" id="A0A9P0CV32"/>
<dbReference type="PANTHER" id="PTHR40552">
    <property type="entry name" value="AT05186P-RELATED"/>
    <property type="match status" value="1"/>
</dbReference>
<dbReference type="Gene3D" id="3.90.70.120">
    <property type="match status" value="1"/>
</dbReference>
<dbReference type="Proteomes" id="UP001153636">
    <property type="component" value="Chromosome 2"/>
</dbReference>
<evidence type="ECO:0000313" key="3">
    <source>
        <dbReference type="Proteomes" id="UP001153636"/>
    </source>
</evidence>
<feature type="domain" description="DUF6570" evidence="1">
    <location>
        <begin position="72"/>
        <end position="191"/>
    </location>
</feature>
<name>A0A9P0CV32_9CUCU</name>
<evidence type="ECO:0000313" key="2">
    <source>
        <dbReference type="EMBL" id="CAH1106753.1"/>
    </source>
</evidence>
<dbReference type="InterPro" id="IPR046700">
    <property type="entry name" value="DUF6570"/>
</dbReference>
<dbReference type="EMBL" id="OV651814">
    <property type="protein sequence ID" value="CAH1106753.1"/>
    <property type="molecule type" value="Genomic_DNA"/>
</dbReference>
<sequence>MHARRRLESVEQFKSAINVFADVACNICNKMIYPQPRAMLQTTNFDNLLPADLIALGNIVTCIQCSNNNTQAYWNKMTVSDIPAEIANLTEIGKRFLLRIVPFLQIIRVKNRFSQDWCKGQVVLFAKYIIELAEQLPLQPHQAGLIIITENLENLHRSREFQVDMMKLNQVLQWLLVNNALYKDVRPSFSNIIDLSVVIQISEAPANIYLVSAKQRQANTYTSIDGNMTILQGSFHQGSERFSTESRGKQCTAIATIACTAFSLLDPNALYKSDVDYIVILGDKYYRECIVARVNPDNRELNREYLAVTELLPRIIFNRQAVDLSIHYEAAYNGHIDNDNSAEGFPNLKSALMRFFESNKYGILTSNAITVAVHCRNESETLSYWLFDSHSPH</sequence>
<organism evidence="2 3">
    <name type="scientific">Psylliodes chrysocephalus</name>
    <dbReference type="NCBI Taxonomy" id="3402493"/>
    <lineage>
        <taxon>Eukaryota</taxon>
        <taxon>Metazoa</taxon>
        <taxon>Ecdysozoa</taxon>
        <taxon>Arthropoda</taxon>
        <taxon>Hexapoda</taxon>
        <taxon>Insecta</taxon>
        <taxon>Pterygota</taxon>
        <taxon>Neoptera</taxon>
        <taxon>Endopterygota</taxon>
        <taxon>Coleoptera</taxon>
        <taxon>Polyphaga</taxon>
        <taxon>Cucujiformia</taxon>
        <taxon>Chrysomeloidea</taxon>
        <taxon>Chrysomelidae</taxon>
        <taxon>Galerucinae</taxon>
        <taxon>Alticini</taxon>
        <taxon>Psylliodes</taxon>
    </lineage>
</organism>
<dbReference type="Pfam" id="PF20209">
    <property type="entry name" value="DUF6570"/>
    <property type="match status" value="1"/>
</dbReference>
<protein>
    <recommendedName>
        <fullName evidence="1">DUF6570 domain-containing protein</fullName>
    </recommendedName>
</protein>
<dbReference type="PANTHER" id="PTHR40552:SF6">
    <property type="entry name" value="FI09606P-RELATED"/>
    <property type="match status" value="1"/>
</dbReference>
<proteinExistence type="predicted"/>
<keyword evidence="3" id="KW-1185">Reference proteome</keyword>
<dbReference type="OrthoDB" id="6778667at2759"/>
<evidence type="ECO:0000259" key="1">
    <source>
        <dbReference type="Pfam" id="PF20209"/>
    </source>
</evidence>
<gene>
    <name evidence="2" type="ORF">PSYICH_LOCUS7447</name>
</gene>